<name>A0A917E6R6_9FLAO</name>
<evidence type="ECO:0000256" key="2">
    <source>
        <dbReference type="ARBA" id="ARBA00011881"/>
    </source>
</evidence>
<proteinExistence type="inferred from homology"/>
<feature type="binding site" evidence="6">
    <location>
        <position position="157"/>
    </location>
    <ligand>
        <name>substrate</name>
    </ligand>
</feature>
<dbReference type="SUPFAM" id="SSF56601">
    <property type="entry name" value="beta-lactamase/transpeptidase-like"/>
    <property type="match status" value="1"/>
</dbReference>
<dbReference type="InterPro" id="IPR012338">
    <property type="entry name" value="Beta-lactam/transpept-like"/>
</dbReference>
<dbReference type="RefSeq" id="WP_188405671.1">
    <property type="nucleotide sequence ID" value="NZ_BMGL01000005.1"/>
</dbReference>
<feature type="binding site" evidence="6">
    <location>
        <position position="188"/>
    </location>
    <ligand>
        <name>substrate</name>
    </ligand>
</feature>
<reference evidence="7 8" key="1">
    <citation type="journal article" date="2014" name="Int. J. Syst. Evol. Microbiol.">
        <title>Complete genome sequence of Corynebacterium casei LMG S-19264T (=DSM 44701T), isolated from a smear-ripened cheese.</title>
        <authorList>
            <consortium name="US DOE Joint Genome Institute (JGI-PGF)"/>
            <person name="Walter F."/>
            <person name="Albersmeier A."/>
            <person name="Kalinowski J."/>
            <person name="Ruckert C."/>
        </authorList>
    </citation>
    <scope>NUCLEOTIDE SEQUENCE [LARGE SCALE GENOMIC DNA]</scope>
    <source>
        <strain evidence="7 8">CGMCC 1.12925</strain>
    </source>
</reference>
<sequence>MDYKKIVQELELKMNTFSKTGDVASYIPELKKVDPTKFGFHLACLDGKEYGFGNHKELFSIQSISKVYTLALAKEILGKDLWKRVQVEPSGNAYNSLTQLENENGIPRNPFINAGSIVIADCLLSVLENPKDDLLKFVRRISHDESINYNLKVAESEKASGSRNVALIYYMKSLGNIKNKPEDVLDFYYHQCSLSMSCQQLANSFKLFANHGKLTETSEHVFNQQSVKRINSIMLTCGFYDEAGEFSYKVGLPGKSGVGGGIIALLPEHYAVSVWSPRLNKKGNFSLGMKTLEVFTSLTGLSIF</sequence>
<dbReference type="NCBIfam" id="TIGR03814">
    <property type="entry name" value="Gln_ase"/>
    <property type="match status" value="1"/>
</dbReference>
<evidence type="ECO:0000313" key="7">
    <source>
        <dbReference type="EMBL" id="GGE10133.1"/>
    </source>
</evidence>
<dbReference type="EC" id="3.5.1.2" evidence="3 6"/>
<evidence type="ECO:0000256" key="6">
    <source>
        <dbReference type="HAMAP-Rule" id="MF_00313"/>
    </source>
</evidence>
<gene>
    <name evidence="6 7" type="primary">glsA</name>
    <name evidence="7" type="ORF">GCM10010831_09540</name>
</gene>
<dbReference type="Pfam" id="PF04960">
    <property type="entry name" value="Glutaminase"/>
    <property type="match status" value="1"/>
</dbReference>
<dbReference type="Gene3D" id="3.40.710.10">
    <property type="entry name" value="DD-peptidase/beta-lactamase superfamily"/>
    <property type="match status" value="1"/>
</dbReference>
<feature type="binding site" evidence="6">
    <location>
        <position position="113"/>
    </location>
    <ligand>
        <name>substrate</name>
    </ligand>
</feature>
<dbReference type="GO" id="GO:0006543">
    <property type="term" value="P:L-glutamine catabolic process"/>
    <property type="evidence" value="ECO:0007669"/>
    <property type="project" value="TreeGrafter"/>
</dbReference>
<dbReference type="PANTHER" id="PTHR12544:SF29">
    <property type="entry name" value="GLUTAMINASE"/>
    <property type="match status" value="1"/>
</dbReference>
<dbReference type="PANTHER" id="PTHR12544">
    <property type="entry name" value="GLUTAMINASE"/>
    <property type="match status" value="1"/>
</dbReference>
<comment type="catalytic activity">
    <reaction evidence="5 6">
        <text>L-glutamine + H2O = L-glutamate + NH4(+)</text>
        <dbReference type="Rhea" id="RHEA:15889"/>
        <dbReference type="ChEBI" id="CHEBI:15377"/>
        <dbReference type="ChEBI" id="CHEBI:28938"/>
        <dbReference type="ChEBI" id="CHEBI:29985"/>
        <dbReference type="ChEBI" id="CHEBI:58359"/>
        <dbReference type="EC" id="3.5.1.2"/>
    </reaction>
</comment>
<keyword evidence="6" id="KW-0007">Acetylation</keyword>
<comment type="caution">
    <text evidence="7">The sequence shown here is derived from an EMBL/GenBank/DDBJ whole genome shotgun (WGS) entry which is preliminary data.</text>
</comment>
<comment type="similarity">
    <text evidence="1 6">Belongs to the glutaminase family.</text>
</comment>
<protein>
    <recommendedName>
        <fullName evidence="3 6">Glutaminase</fullName>
        <ecNumber evidence="3 6">3.5.1.2</ecNumber>
    </recommendedName>
</protein>
<feature type="binding site" evidence="6">
    <location>
        <position position="240"/>
    </location>
    <ligand>
        <name>substrate</name>
    </ligand>
</feature>
<evidence type="ECO:0000256" key="4">
    <source>
        <dbReference type="ARBA" id="ARBA00022801"/>
    </source>
</evidence>
<dbReference type="NCBIfam" id="NF002133">
    <property type="entry name" value="PRK00971.1-2"/>
    <property type="match status" value="1"/>
</dbReference>
<dbReference type="InterPro" id="IPR015868">
    <property type="entry name" value="Glutaminase"/>
</dbReference>
<keyword evidence="8" id="KW-1185">Reference proteome</keyword>
<organism evidence="7 8">
    <name type="scientific">Psychroflexus salis</name>
    <dbReference type="NCBI Taxonomy" id="1526574"/>
    <lineage>
        <taxon>Bacteria</taxon>
        <taxon>Pseudomonadati</taxon>
        <taxon>Bacteroidota</taxon>
        <taxon>Flavobacteriia</taxon>
        <taxon>Flavobacteriales</taxon>
        <taxon>Flavobacteriaceae</taxon>
        <taxon>Psychroflexus</taxon>
    </lineage>
</organism>
<feature type="binding site" evidence="6">
    <location>
        <position position="258"/>
    </location>
    <ligand>
        <name>substrate</name>
    </ligand>
</feature>
<dbReference type="GO" id="GO:0006537">
    <property type="term" value="P:glutamate biosynthetic process"/>
    <property type="evidence" value="ECO:0007669"/>
    <property type="project" value="TreeGrafter"/>
</dbReference>
<feature type="binding site" evidence="6">
    <location>
        <position position="63"/>
    </location>
    <ligand>
        <name>substrate</name>
    </ligand>
</feature>
<dbReference type="Proteomes" id="UP000599688">
    <property type="component" value="Unassembled WGS sequence"/>
</dbReference>
<dbReference type="GO" id="GO:0004359">
    <property type="term" value="F:glutaminase activity"/>
    <property type="evidence" value="ECO:0007669"/>
    <property type="project" value="UniProtKB-UniRule"/>
</dbReference>
<evidence type="ECO:0000256" key="1">
    <source>
        <dbReference type="ARBA" id="ARBA00011076"/>
    </source>
</evidence>
<dbReference type="EMBL" id="BMGL01000005">
    <property type="protein sequence ID" value="GGE10133.1"/>
    <property type="molecule type" value="Genomic_DNA"/>
</dbReference>
<comment type="subunit">
    <text evidence="2 6">Homotetramer.</text>
</comment>
<dbReference type="FunFam" id="3.40.710.10:FF:000005">
    <property type="entry name" value="Glutaminase"/>
    <property type="match status" value="1"/>
</dbReference>
<accession>A0A917E6R6</accession>
<evidence type="ECO:0000256" key="5">
    <source>
        <dbReference type="ARBA" id="ARBA00049534"/>
    </source>
</evidence>
<evidence type="ECO:0000256" key="3">
    <source>
        <dbReference type="ARBA" id="ARBA00012918"/>
    </source>
</evidence>
<dbReference type="HAMAP" id="MF_00313">
    <property type="entry name" value="Glutaminase"/>
    <property type="match status" value="1"/>
</dbReference>
<evidence type="ECO:0000313" key="8">
    <source>
        <dbReference type="Proteomes" id="UP000599688"/>
    </source>
</evidence>
<dbReference type="AlphaFoldDB" id="A0A917E6R6"/>
<feature type="binding site" evidence="6">
    <location>
        <position position="164"/>
    </location>
    <ligand>
        <name>substrate</name>
    </ligand>
</feature>
<keyword evidence="4 6" id="KW-0378">Hydrolase</keyword>